<accession>A0A819KG98</accession>
<dbReference type="PANTHER" id="PTHR45749:SF21">
    <property type="entry name" value="DUF4371 DOMAIN-CONTAINING PROTEIN"/>
    <property type="match status" value="1"/>
</dbReference>
<evidence type="ECO:0000313" key="3">
    <source>
        <dbReference type="Proteomes" id="UP000663823"/>
    </source>
</evidence>
<comment type="caution">
    <text evidence="2">The sequence shown here is derived from an EMBL/GenBank/DDBJ whole genome shotgun (WGS) entry which is preliminary data.</text>
</comment>
<sequence length="127" mass="14053">MYEISGQTAPTIVEAILDALIRCGLGIINCPGQSYDGASNMFGVYGDVSALILNRQSKDVYVHCNTHCSDLHIQDLTYQCATIRNSISYVKHIIDFIRRAPKHLAILTEISTQIFLSYTNLTALCPT</sequence>
<gene>
    <name evidence="2" type="ORF">OTI717_LOCUS26280</name>
    <name evidence="1" type="ORF">RFH988_LOCUS14059</name>
</gene>
<dbReference type="EMBL" id="CAJOAX010005468">
    <property type="protein sequence ID" value="CAF3949026.1"/>
    <property type="molecule type" value="Genomic_DNA"/>
</dbReference>
<dbReference type="EMBL" id="CAJNOO010000640">
    <property type="protein sequence ID" value="CAF0998843.1"/>
    <property type="molecule type" value="Genomic_DNA"/>
</dbReference>
<name>A0A819KG98_9BILA</name>
<evidence type="ECO:0008006" key="4">
    <source>
        <dbReference type="Google" id="ProtNLM"/>
    </source>
</evidence>
<dbReference type="AlphaFoldDB" id="A0A819KG98"/>
<dbReference type="OrthoDB" id="6604388at2759"/>
<evidence type="ECO:0000313" key="1">
    <source>
        <dbReference type="EMBL" id="CAF0998843.1"/>
    </source>
</evidence>
<dbReference type="InterPro" id="IPR012337">
    <property type="entry name" value="RNaseH-like_sf"/>
</dbReference>
<reference evidence="2" key="1">
    <citation type="submission" date="2021-02" db="EMBL/GenBank/DDBJ databases">
        <authorList>
            <person name="Nowell W R."/>
        </authorList>
    </citation>
    <scope>NUCLEOTIDE SEQUENCE</scope>
</reference>
<evidence type="ECO:0000313" key="2">
    <source>
        <dbReference type="EMBL" id="CAF3949026.1"/>
    </source>
</evidence>
<organism evidence="2 3">
    <name type="scientific">Rotaria sordida</name>
    <dbReference type="NCBI Taxonomy" id="392033"/>
    <lineage>
        <taxon>Eukaryota</taxon>
        <taxon>Metazoa</taxon>
        <taxon>Spiralia</taxon>
        <taxon>Gnathifera</taxon>
        <taxon>Rotifera</taxon>
        <taxon>Eurotatoria</taxon>
        <taxon>Bdelloidea</taxon>
        <taxon>Philodinida</taxon>
        <taxon>Philodinidae</taxon>
        <taxon>Rotaria</taxon>
    </lineage>
</organism>
<dbReference type="Proteomes" id="UP000663882">
    <property type="component" value="Unassembled WGS sequence"/>
</dbReference>
<protein>
    <recommendedName>
        <fullName evidence="4">DUF4371 domain-containing protein</fullName>
    </recommendedName>
</protein>
<dbReference type="Proteomes" id="UP000663823">
    <property type="component" value="Unassembled WGS sequence"/>
</dbReference>
<dbReference type="PANTHER" id="PTHR45749">
    <property type="match status" value="1"/>
</dbReference>
<dbReference type="SUPFAM" id="SSF53098">
    <property type="entry name" value="Ribonuclease H-like"/>
    <property type="match status" value="1"/>
</dbReference>
<proteinExistence type="predicted"/>